<evidence type="ECO:0000313" key="7">
    <source>
        <dbReference type="Proteomes" id="UP000836841"/>
    </source>
</evidence>
<gene>
    <name evidence="6" type="ORF">TAV2_LOCUS25285</name>
</gene>
<dbReference type="Proteomes" id="UP000836841">
    <property type="component" value="Chromosome 7"/>
</dbReference>
<proteinExistence type="inferred from homology"/>
<dbReference type="CDD" id="cd00261">
    <property type="entry name" value="AAI_SS"/>
    <property type="match status" value="1"/>
</dbReference>
<dbReference type="PANTHER" id="PTHR35496:SF13">
    <property type="entry name" value="BIFUNCTIONAL INHIBITOR_PLANT LIPID TRANSFER PROTEIN_SEED STORAGE HELICAL DOMAIN-CONTAINING PROTEIN"/>
    <property type="match status" value="1"/>
</dbReference>
<keyword evidence="3" id="KW-0708">Seed storage protein</keyword>
<dbReference type="InterPro" id="IPR000617">
    <property type="entry name" value="Napin/2SS/CON"/>
</dbReference>
<sequence length="167" mass="19124">MANKLFLVCATLALCVLLSNASIYRTVVELEEDDATNQLWPFPFPQGRPQQKCQREFQKHQRLQGCQRWIRNQIGQSPFDENEGQQGPQPQQDQPAFEQCCRELRRVDPDCVCPSLKKAAKAVSLRGQEGPFRTSRIYRTARDLPRICEVEGAETCPFLGIPFLPPY</sequence>
<dbReference type="PRINTS" id="PR00496">
    <property type="entry name" value="NAPIN"/>
</dbReference>
<organism evidence="6 7">
    <name type="scientific">Thlaspi arvense</name>
    <name type="common">Field penny-cress</name>
    <dbReference type="NCBI Taxonomy" id="13288"/>
    <lineage>
        <taxon>Eukaryota</taxon>
        <taxon>Viridiplantae</taxon>
        <taxon>Streptophyta</taxon>
        <taxon>Embryophyta</taxon>
        <taxon>Tracheophyta</taxon>
        <taxon>Spermatophyta</taxon>
        <taxon>Magnoliopsida</taxon>
        <taxon>eudicotyledons</taxon>
        <taxon>Gunneridae</taxon>
        <taxon>Pentapetalae</taxon>
        <taxon>rosids</taxon>
        <taxon>malvids</taxon>
        <taxon>Brassicales</taxon>
        <taxon>Brassicaceae</taxon>
        <taxon>Thlaspideae</taxon>
        <taxon>Thlaspi</taxon>
    </lineage>
</organism>
<dbReference type="SMART" id="SM00499">
    <property type="entry name" value="AAI"/>
    <property type="match status" value="1"/>
</dbReference>
<dbReference type="Pfam" id="PF00234">
    <property type="entry name" value="Tryp_alpha_amyl"/>
    <property type="match status" value="1"/>
</dbReference>
<keyword evidence="7" id="KW-1185">Reference proteome</keyword>
<comment type="similarity">
    <text evidence="1">Belongs to the 2S seed storage albumins family.</text>
</comment>
<evidence type="ECO:0000256" key="1">
    <source>
        <dbReference type="ARBA" id="ARBA00008262"/>
    </source>
</evidence>
<keyword evidence="4" id="KW-0732">Signal</keyword>
<reference evidence="6 7" key="1">
    <citation type="submission" date="2022-03" db="EMBL/GenBank/DDBJ databases">
        <authorList>
            <person name="Nunn A."/>
            <person name="Chopra R."/>
            <person name="Nunn A."/>
            <person name="Contreras Garrido A."/>
        </authorList>
    </citation>
    <scope>NUCLEOTIDE SEQUENCE [LARGE SCALE GENOMIC DNA]</scope>
</reference>
<accession>A0AAU9T0X8</accession>
<dbReference type="PANTHER" id="PTHR35496">
    <property type="entry name" value="2S SEED STORAGE PROTEIN 1-RELATED"/>
    <property type="match status" value="1"/>
</dbReference>
<dbReference type="EMBL" id="OU466863">
    <property type="protein sequence ID" value="CAH2077805.1"/>
    <property type="molecule type" value="Genomic_DNA"/>
</dbReference>
<dbReference type="InterPro" id="IPR036312">
    <property type="entry name" value="Bifun_inhib/LTP/seed_sf"/>
</dbReference>
<evidence type="ECO:0000256" key="2">
    <source>
        <dbReference type="ARBA" id="ARBA00022761"/>
    </source>
</evidence>
<name>A0AAU9T0X8_THLAR</name>
<feature type="chain" id="PRO_5043549705" description="Bifunctional inhibitor/plant lipid transfer protein/seed storage helical domain-containing protein" evidence="4">
    <location>
        <begin position="22"/>
        <end position="167"/>
    </location>
</feature>
<evidence type="ECO:0000259" key="5">
    <source>
        <dbReference type="SMART" id="SM00499"/>
    </source>
</evidence>
<keyword evidence="2" id="KW-0758">Storage protein</keyword>
<dbReference type="GO" id="GO:0045735">
    <property type="term" value="F:nutrient reservoir activity"/>
    <property type="evidence" value="ECO:0007669"/>
    <property type="project" value="UniProtKB-KW"/>
</dbReference>
<dbReference type="AlphaFoldDB" id="A0AAU9T0X8"/>
<evidence type="ECO:0000256" key="4">
    <source>
        <dbReference type="SAM" id="SignalP"/>
    </source>
</evidence>
<feature type="domain" description="Bifunctional inhibitor/plant lipid transfer protein/seed storage helical" evidence="5">
    <location>
        <begin position="53"/>
        <end position="156"/>
    </location>
</feature>
<protein>
    <recommendedName>
        <fullName evidence="5">Bifunctional inhibitor/plant lipid transfer protein/seed storage helical domain-containing protein</fullName>
    </recommendedName>
</protein>
<dbReference type="Gene3D" id="1.10.110.10">
    <property type="entry name" value="Plant lipid-transfer and hydrophobic proteins"/>
    <property type="match status" value="1"/>
</dbReference>
<dbReference type="InterPro" id="IPR016140">
    <property type="entry name" value="Bifunc_inhib/LTP/seed_store"/>
</dbReference>
<feature type="signal peptide" evidence="4">
    <location>
        <begin position="1"/>
        <end position="21"/>
    </location>
</feature>
<dbReference type="SUPFAM" id="SSF47699">
    <property type="entry name" value="Bifunctional inhibitor/lipid-transfer protein/seed storage 2S albumin"/>
    <property type="match status" value="1"/>
</dbReference>
<evidence type="ECO:0000256" key="3">
    <source>
        <dbReference type="ARBA" id="ARBA00023129"/>
    </source>
</evidence>
<evidence type="ECO:0000313" key="6">
    <source>
        <dbReference type="EMBL" id="CAH2077805.1"/>
    </source>
</evidence>